<organism evidence="4 5">
    <name type="scientific">Bhargavaea ullalensis</name>
    <dbReference type="NCBI Taxonomy" id="1265685"/>
    <lineage>
        <taxon>Bacteria</taxon>
        <taxon>Bacillati</taxon>
        <taxon>Bacillota</taxon>
        <taxon>Bacilli</taxon>
        <taxon>Bacillales</taxon>
        <taxon>Caryophanaceae</taxon>
        <taxon>Bhargavaea</taxon>
    </lineage>
</organism>
<protein>
    <submittedName>
        <fullName evidence="4">HlyD family secretion protein</fullName>
    </submittedName>
</protein>
<evidence type="ECO:0000313" key="4">
    <source>
        <dbReference type="EMBL" id="MET3575429.1"/>
    </source>
</evidence>
<dbReference type="Gene3D" id="2.40.50.100">
    <property type="match status" value="1"/>
</dbReference>
<gene>
    <name evidence="4" type="ORF">ABID49_001334</name>
</gene>
<comment type="caution">
    <text evidence="4">The sequence shown here is derived from an EMBL/GenBank/DDBJ whole genome shotgun (WGS) entry which is preliminary data.</text>
</comment>
<dbReference type="RefSeq" id="WP_354196587.1">
    <property type="nucleotide sequence ID" value="NZ_JBEPLW010000007.1"/>
</dbReference>
<evidence type="ECO:0000256" key="3">
    <source>
        <dbReference type="SAM" id="MobiDB-lite"/>
    </source>
</evidence>
<evidence type="ECO:0000256" key="2">
    <source>
        <dbReference type="ARBA" id="ARBA00023054"/>
    </source>
</evidence>
<dbReference type="EMBL" id="JBEPLW010000007">
    <property type="protein sequence ID" value="MET3575429.1"/>
    <property type="molecule type" value="Genomic_DNA"/>
</dbReference>
<sequence>MNKLGNLAVAIAITAFIATNALLLFGDKSSIPKYVYVHGTERMTTADYSDKLAKESLVVPGDIYTAYVDNDSTVQQWLVKEGDPVSAGQEIATLNSERAESQRSVWESERDALKEQESELNATKSELEQARRSAKSDARSSSNRSDRVDGTTGTGNSDSDKVEVGLNVDVNVDVSQDGAYAHAMTAVDNALADVQRQLTVVEAQLAQSPTSPALVSPVDGTISEVHRLGEQLAVEIYTNDRQFLTYAKGEEWQRIAPDDRVFIQAPGTEGAVEGTVVSVSPVEAPDSKWLDAYRKLDKEKVNNPLAYYEVRIATDADVSRLPFANNANAIIHTEEAPSAIAVRSKALEGKYLNEALATIIDQNGYAVKIPVMTPFDWKGYSIVTDGLYEGDLVIDEPRIEGFPSAPAVILPMPLEWPEKATWKSTSWQDYVRYTLFGVE</sequence>
<evidence type="ECO:0000256" key="1">
    <source>
        <dbReference type="ARBA" id="ARBA00004196"/>
    </source>
</evidence>
<reference evidence="4 5" key="1">
    <citation type="submission" date="2024-06" db="EMBL/GenBank/DDBJ databases">
        <title>Genomic Encyclopedia of Type Strains, Phase IV (KMG-IV): sequencing the most valuable type-strain genomes for metagenomic binning, comparative biology and taxonomic classification.</title>
        <authorList>
            <person name="Goeker M."/>
        </authorList>
    </citation>
    <scope>NUCLEOTIDE SEQUENCE [LARGE SCALE GENOMIC DNA]</scope>
    <source>
        <strain evidence="4 5">DSM 26128</strain>
    </source>
</reference>
<comment type="subcellular location">
    <subcellularLocation>
        <location evidence="1">Cell envelope</location>
    </subcellularLocation>
</comment>
<evidence type="ECO:0000313" key="5">
    <source>
        <dbReference type="Proteomes" id="UP001549099"/>
    </source>
</evidence>
<dbReference type="Proteomes" id="UP001549099">
    <property type="component" value="Unassembled WGS sequence"/>
</dbReference>
<feature type="compositionally biased region" description="Basic and acidic residues" evidence="3">
    <location>
        <begin position="97"/>
        <end position="117"/>
    </location>
</feature>
<dbReference type="SUPFAM" id="SSF51230">
    <property type="entry name" value="Single hybrid motif"/>
    <property type="match status" value="1"/>
</dbReference>
<dbReference type="InterPro" id="IPR011053">
    <property type="entry name" value="Single_hybrid_motif"/>
</dbReference>
<keyword evidence="5" id="KW-1185">Reference proteome</keyword>
<dbReference type="InterPro" id="IPR050465">
    <property type="entry name" value="UPF0194_transport"/>
</dbReference>
<feature type="region of interest" description="Disordered" evidence="3">
    <location>
        <begin position="96"/>
        <end position="164"/>
    </location>
</feature>
<accession>A0ABV2GAW2</accession>
<dbReference type="PANTHER" id="PTHR32347">
    <property type="entry name" value="EFFLUX SYSTEM COMPONENT YKNX-RELATED"/>
    <property type="match status" value="1"/>
</dbReference>
<dbReference type="PANTHER" id="PTHR32347:SF23">
    <property type="entry name" value="BLL5650 PROTEIN"/>
    <property type="match status" value="1"/>
</dbReference>
<keyword evidence="2" id="KW-0175">Coiled coil</keyword>
<name>A0ABV2GAW2_9BACL</name>
<feature type="compositionally biased region" description="Basic and acidic residues" evidence="3">
    <location>
        <begin position="125"/>
        <end position="149"/>
    </location>
</feature>
<proteinExistence type="predicted"/>